<sequence length="184" mass="19870">MDLPRLPSEMGDGEIATAKVPAQAVVLCLLSPLSPLSPSHHLPPHPLLSWFSWLVSLQPPHRAKQNQLTLGMPLISSPLVSQICSVRSLPLSLSHLSGAPLWEEEPPCDLTSIPSIELLPSSPKLVLFSPRLPSFSQPPHRGSSQLPPFPCWLSGRWVGQGAKQQCIPPQPQPTCPTASQSMEG</sequence>
<gene>
    <name evidence="2" type="ORF">PODLI_1B040877</name>
</gene>
<evidence type="ECO:0000313" key="3">
    <source>
        <dbReference type="Proteomes" id="UP001178461"/>
    </source>
</evidence>
<protein>
    <submittedName>
        <fullName evidence="2">Uncharacterized protein</fullName>
    </submittedName>
</protein>
<organism evidence="2 3">
    <name type="scientific">Podarcis lilfordi</name>
    <name type="common">Lilford's wall lizard</name>
    <dbReference type="NCBI Taxonomy" id="74358"/>
    <lineage>
        <taxon>Eukaryota</taxon>
        <taxon>Metazoa</taxon>
        <taxon>Chordata</taxon>
        <taxon>Craniata</taxon>
        <taxon>Vertebrata</taxon>
        <taxon>Euteleostomi</taxon>
        <taxon>Lepidosauria</taxon>
        <taxon>Squamata</taxon>
        <taxon>Bifurcata</taxon>
        <taxon>Unidentata</taxon>
        <taxon>Episquamata</taxon>
        <taxon>Laterata</taxon>
        <taxon>Lacertibaenia</taxon>
        <taxon>Lacertidae</taxon>
        <taxon>Podarcis</taxon>
    </lineage>
</organism>
<proteinExistence type="predicted"/>
<name>A0AA35PQ23_9SAUR</name>
<evidence type="ECO:0000256" key="1">
    <source>
        <dbReference type="SAM" id="MobiDB-lite"/>
    </source>
</evidence>
<dbReference type="EMBL" id="OX395142">
    <property type="protein sequence ID" value="CAI5796269.1"/>
    <property type="molecule type" value="Genomic_DNA"/>
</dbReference>
<reference evidence="2" key="1">
    <citation type="submission" date="2022-12" db="EMBL/GenBank/DDBJ databases">
        <authorList>
            <person name="Alioto T."/>
            <person name="Alioto T."/>
            <person name="Gomez Garrido J."/>
        </authorList>
    </citation>
    <scope>NUCLEOTIDE SEQUENCE</scope>
</reference>
<keyword evidence="3" id="KW-1185">Reference proteome</keyword>
<feature type="region of interest" description="Disordered" evidence="1">
    <location>
        <begin position="163"/>
        <end position="184"/>
    </location>
</feature>
<dbReference type="AlphaFoldDB" id="A0AA35PQ23"/>
<evidence type="ECO:0000313" key="2">
    <source>
        <dbReference type="EMBL" id="CAI5796269.1"/>
    </source>
</evidence>
<dbReference type="Proteomes" id="UP001178461">
    <property type="component" value="Chromosome 17"/>
</dbReference>
<feature type="compositionally biased region" description="Low complexity" evidence="1">
    <location>
        <begin position="175"/>
        <end position="184"/>
    </location>
</feature>
<accession>A0AA35PQ23</accession>